<dbReference type="EMBL" id="CAJPVJ010009687">
    <property type="protein sequence ID" value="CAG2172744.1"/>
    <property type="molecule type" value="Genomic_DNA"/>
</dbReference>
<comment type="similarity">
    <text evidence="2 9">Belongs to the G-protein coupled receptor 1 family.</text>
</comment>
<keyword evidence="4 10" id="KW-1133">Transmembrane helix</keyword>
<dbReference type="GO" id="GO:0043005">
    <property type="term" value="C:neuron projection"/>
    <property type="evidence" value="ECO:0007669"/>
    <property type="project" value="TreeGrafter"/>
</dbReference>
<dbReference type="GO" id="GO:0005886">
    <property type="term" value="C:plasma membrane"/>
    <property type="evidence" value="ECO:0007669"/>
    <property type="project" value="TreeGrafter"/>
</dbReference>
<organism evidence="12">
    <name type="scientific">Oppiella nova</name>
    <dbReference type="NCBI Taxonomy" id="334625"/>
    <lineage>
        <taxon>Eukaryota</taxon>
        <taxon>Metazoa</taxon>
        <taxon>Ecdysozoa</taxon>
        <taxon>Arthropoda</taxon>
        <taxon>Chelicerata</taxon>
        <taxon>Arachnida</taxon>
        <taxon>Acari</taxon>
        <taxon>Acariformes</taxon>
        <taxon>Sarcoptiformes</taxon>
        <taxon>Oribatida</taxon>
        <taxon>Brachypylina</taxon>
        <taxon>Oppioidea</taxon>
        <taxon>Oppiidae</taxon>
        <taxon>Oppiella</taxon>
    </lineage>
</organism>
<dbReference type="InterPro" id="IPR000276">
    <property type="entry name" value="GPCR_Rhodpsn"/>
</dbReference>
<keyword evidence="5 9" id="KW-0297">G-protein coupled receptor</keyword>
<dbReference type="AlphaFoldDB" id="A0A7R9MAL4"/>
<dbReference type="InterPro" id="IPR017452">
    <property type="entry name" value="GPCR_Rhodpsn_7TM"/>
</dbReference>
<evidence type="ECO:0000256" key="5">
    <source>
        <dbReference type="ARBA" id="ARBA00023040"/>
    </source>
</evidence>
<keyword evidence="13" id="KW-1185">Reference proteome</keyword>
<feature type="transmembrane region" description="Helical" evidence="10">
    <location>
        <begin position="82"/>
        <end position="107"/>
    </location>
</feature>
<evidence type="ECO:0000256" key="3">
    <source>
        <dbReference type="ARBA" id="ARBA00022692"/>
    </source>
</evidence>
<feature type="domain" description="G-protein coupled receptors family 1 profile" evidence="11">
    <location>
        <begin position="98"/>
        <end position="298"/>
    </location>
</feature>
<dbReference type="Pfam" id="PF00001">
    <property type="entry name" value="7tm_1"/>
    <property type="match status" value="2"/>
</dbReference>
<gene>
    <name evidence="12" type="ORF">ONB1V03_LOCUS12200</name>
</gene>
<feature type="transmembrane region" description="Helical" evidence="10">
    <location>
        <begin position="119"/>
        <end position="142"/>
    </location>
</feature>
<evidence type="ECO:0000259" key="11">
    <source>
        <dbReference type="PROSITE" id="PS50262"/>
    </source>
</evidence>
<dbReference type="OrthoDB" id="10037617at2759"/>
<evidence type="ECO:0000256" key="7">
    <source>
        <dbReference type="ARBA" id="ARBA00023170"/>
    </source>
</evidence>
<feature type="transmembrane region" description="Helical" evidence="10">
    <location>
        <begin position="255"/>
        <end position="277"/>
    </location>
</feature>
<evidence type="ECO:0000256" key="1">
    <source>
        <dbReference type="ARBA" id="ARBA00004141"/>
    </source>
</evidence>
<feature type="non-terminal residue" evidence="12">
    <location>
        <position position="298"/>
    </location>
</feature>
<dbReference type="PROSITE" id="PS50262">
    <property type="entry name" value="G_PROTEIN_RECEP_F1_2"/>
    <property type="match status" value="1"/>
</dbReference>
<comment type="subcellular location">
    <subcellularLocation>
        <location evidence="1">Membrane</location>
        <topology evidence="1">Multi-pass membrane protein</topology>
    </subcellularLocation>
</comment>
<evidence type="ECO:0000256" key="10">
    <source>
        <dbReference type="SAM" id="Phobius"/>
    </source>
</evidence>
<keyword evidence="3 9" id="KW-0812">Transmembrane</keyword>
<dbReference type="GO" id="GO:0042923">
    <property type="term" value="F:neuropeptide binding"/>
    <property type="evidence" value="ECO:0007669"/>
    <property type="project" value="TreeGrafter"/>
</dbReference>
<keyword evidence="8 9" id="KW-0807">Transducer</keyword>
<accession>A0A7R9MAL4</accession>
<keyword evidence="7 9" id="KW-0675">Receptor</keyword>
<evidence type="ECO:0000256" key="9">
    <source>
        <dbReference type="RuleBase" id="RU000688"/>
    </source>
</evidence>
<evidence type="ECO:0000313" key="12">
    <source>
        <dbReference type="EMBL" id="CAD7655557.1"/>
    </source>
</evidence>
<dbReference type="EMBL" id="OC924512">
    <property type="protein sequence ID" value="CAD7655557.1"/>
    <property type="molecule type" value="Genomic_DNA"/>
</dbReference>
<proteinExistence type="inferred from homology"/>
<dbReference type="SUPFAM" id="SSF81321">
    <property type="entry name" value="Family A G protein-coupled receptor-like"/>
    <property type="match status" value="2"/>
</dbReference>
<dbReference type="PROSITE" id="PS00237">
    <property type="entry name" value="G_PROTEIN_RECEP_F1_1"/>
    <property type="match status" value="1"/>
</dbReference>
<dbReference type="PANTHER" id="PTHR24235:SF29">
    <property type="entry name" value="GH23382P"/>
    <property type="match status" value="1"/>
</dbReference>
<dbReference type="PRINTS" id="PR00237">
    <property type="entry name" value="GPCRRHODOPSN"/>
</dbReference>
<feature type="transmembrane region" description="Helical" evidence="10">
    <location>
        <begin position="223"/>
        <end position="243"/>
    </location>
</feature>
<dbReference type="Gene3D" id="1.20.1070.10">
    <property type="entry name" value="Rhodopsin 7-helix transmembrane proteins"/>
    <property type="match status" value="2"/>
</dbReference>
<sequence>MNSMITSTDHHIIGNYNHTGSPPSNNIHVLRQILLNWNSSEQYPGIPMDILEKLLNGTNVTLEAPTLQSPFFEYMDTIALKVFFYGLYILIFFLGIAGNALVCYVVMRNSSMHTVTNMFITNLAISDIFLCVFAVPFTPLYLLTYKEWVFGTFLCHLVPYAQGMCPLIALLSSACLPSPSPPYICSHIRSGSSAHFSVIWFLMLREWVFGTFLCHLVPYAQGVSVYISAFTLMSIAIDRYFVIIYPFRARMEMRICFIIIITIWLSACLLTLPYGILMGVQEYPEVPITYCEEEWTHD</sequence>
<dbReference type="PANTHER" id="PTHR24235">
    <property type="entry name" value="NEUROPEPTIDE Y RECEPTOR"/>
    <property type="match status" value="1"/>
</dbReference>
<evidence type="ECO:0000313" key="13">
    <source>
        <dbReference type="Proteomes" id="UP000728032"/>
    </source>
</evidence>
<dbReference type="GO" id="GO:0008188">
    <property type="term" value="F:neuropeptide receptor activity"/>
    <property type="evidence" value="ECO:0007669"/>
    <property type="project" value="TreeGrafter"/>
</dbReference>
<evidence type="ECO:0000256" key="4">
    <source>
        <dbReference type="ARBA" id="ARBA00022989"/>
    </source>
</evidence>
<evidence type="ECO:0000256" key="2">
    <source>
        <dbReference type="ARBA" id="ARBA00010663"/>
    </source>
</evidence>
<reference evidence="12" key="1">
    <citation type="submission" date="2020-11" db="EMBL/GenBank/DDBJ databases">
        <authorList>
            <person name="Tran Van P."/>
        </authorList>
    </citation>
    <scope>NUCLEOTIDE SEQUENCE</scope>
</reference>
<evidence type="ECO:0000256" key="6">
    <source>
        <dbReference type="ARBA" id="ARBA00023136"/>
    </source>
</evidence>
<dbReference type="Proteomes" id="UP000728032">
    <property type="component" value="Unassembled WGS sequence"/>
</dbReference>
<name>A0A7R9MAL4_9ACAR</name>
<evidence type="ECO:0000256" key="8">
    <source>
        <dbReference type="ARBA" id="ARBA00023224"/>
    </source>
</evidence>
<keyword evidence="6 10" id="KW-0472">Membrane</keyword>
<protein>
    <recommendedName>
        <fullName evidence="11">G-protein coupled receptors family 1 profile domain-containing protein</fullName>
    </recommendedName>
</protein>